<reference evidence="2" key="2">
    <citation type="journal article" date="2023" name="IMA Fungus">
        <title>Comparative genomic study of the Penicillium genus elucidates a diverse pangenome and 15 lateral gene transfer events.</title>
        <authorList>
            <person name="Petersen C."/>
            <person name="Sorensen T."/>
            <person name="Nielsen M.R."/>
            <person name="Sondergaard T.E."/>
            <person name="Sorensen J.L."/>
            <person name="Fitzpatrick D.A."/>
            <person name="Frisvad J.C."/>
            <person name="Nielsen K.L."/>
        </authorList>
    </citation>
    <scope>NUCLEOTIDE SEQUENCE</scope>
    <source>
        <strain evidence="2">IBT 29495</strain>
    </source>
</reference>
<protein>
    <recommendedName>
        <fullName evidence="4">Ribosomal RNA methyltransferase FtsJ domain-containing protein</fullName>
    </recommendedName>
</protein>
<evidence type="ECO:0000313" key="3">
    <source>
        <dbReference type="Proteomes" id="UP001149954"/>
    </source>
</evidence>
<feature type="compositionally biased region" description="Polar residues" evidence="1">
    <location>
        <begin position="7"/>
        <end position="29"/>
    </location>
</feature>
<evidence type="ECO:0008006" key="4">
    <source>
        <dbReference type="Google" id="ProtNLM"/>
    </source>
</evidence>
<organism evidence="2 3">
    <name type="scientific">Penicillium fimorum</name>
    <dbReference type="NCBI Taxonomy" id="1882269"/>
    <lineage>
        <taxon>Eukaryota</taxon>
        <taxon>Fungi</taxon>
        <taxon>Dikarya</taxon>
        <taxon>Ascomycota</taxon>
        <taxon>Pezizomycotina</taxon>
        <taxon>Eurotiomycetes</taxon>
        <taxon>Eurotiomycetidae</taxon>
        <taxon>Eurotiales</taxon>
        <taxon>Aspergillaceae</taxon>
        <taxon>Penicillium</taxon>
    </lineage>
</organism>
<name>A0A9W9XQ12_9EURO</name>
<dbReference type="AlphaFoldDB" id="A0A9W9XQ12"/>
<dbReference type="GO" id="GO:0032259">
    <property type="term" value="P:methylation"/>
    <property type="evidence" value="ECO:0007669"/>
    <property type="project" value="InterPro"/>
</dbReference>
<evidence type="ECO:0000256" key="1">
    <source>
        <dbReference type="SAM" id="MobiDB-lite"/>
    </source>
</evidence>
<gene>
    <name evidence="2" type="ORF">N7463_009045</name>
</gene>
<dbReference type="InterPro" id="IPR029063">
    <property type="entry name" value="SAM-dependent_MTases_sf"/>
</dbReference>
<feature type="region of interest" description="Disordered" evidence="1">
    <location>
        <begin position="1"/>
        <end position="43"/>
    </location>
</feature>
<comment type="caution">
    <text evidence="2">The sequence shown here is derived from an EMBL/GenBank/DDBJ whole genome shotgun (WGS) entry which is preliminary data.</text>
</comment>
<dbReference type="GO" id="GO:0008168">
    <property type="term" value="F:methyltransferase activity"/>
    <property type="evidence" value="ECO:0007669"/>
    <property type="project" value="InterPro"/>
</dbReference>
<evidence type="ECO:0000313" key="2">
    <source>
        <dbReference type="EMBL" id="KAJ5497058.1"/>
    </source>
</evidence>
<reference evidence="2" key="1">
    <citation type="submission" date="2022-12" db="EMBL/GenBank/DDBJ databases">
        <authorList>
            <person name="Petersen C."/>
        </authorList>
    </citation>
    <scope>NUCLEOTIDE SEQUENCE</scope>
    <source>
        <strain evidence="2">IBT 29495</strain>
    </source>
</reference>
<accession>A0A9W9XQ12</accession>
<dbReference type="OrthoDB" id="417125at2759"/>
<dbReference type="EMBL" id="JAPWDS010000005">
    <property type="protein sequence ID" value="KAJ5497058.1"/>
    <property type="molecule type" value="Genomic_DNA"/>
</dbReference>
<sequence>MAAVDSGQGQVEASTLLPDSQLDNPQSIEEPTEEPAENSRSVVPYLLETSPEFRELSDVRQRGWETPEDDKYLANMRRNADKSDEKTSVDFHKLMNTLGQEIDTATNAFKIRQVDSTPPAILDICMAPGAFLEIALRKNRGSHALAFSLPVSCGGYRSRLASGLNAKRVFLDVTMLAADMDVDRIPEGHEDAENFCPGNLKKVGFLIWSYVLRQHTHAPYQEGREAKRLATAQLALGLQHLTPSGTIVVFLHRLEAWNIVNLIRTFHKISSVRLFKPTTVHAKRQHPEAIEAVKRWKIIWRVATFASDEEYRKVILDEDPSVETLLEDFGPELVKLGKEIWKIQANALADAPFMKKSE</sequence>
<keyword evidence="3" id="KW-1185">Reference proteome</keyword>
<dbReference type="Gene3D" id="3.40.50.150">
    <property type="entry name" value="Vaccinia Virus protein VP39"/>
    <property type="match status" value="1"/>
</dbReference>
<dbReference type="Proteomes" id="UP001149954">
    <property type="component" value="Unassembled WGS sequence"/>
</dbReference>
<proteinExistence type="predicted"/>